<evidence type="ECO:0000256" key="1">
    <source>
        <dbReference type="SAM" id="MobiDB-lite"/>
    </source>
</evidence>
<sequence length="70" mass="7303">MEIHEIQVHIKPDGQVEIAVQGVNGSGCLNITAELEAALGGNVVLREMKAEASEPPALDNSLIDPLRSGG</sequence>
<reference evidence="2" key="1">
    <citation type="journal article" date="2020" name="mSystems">
        <title>Genome- and Community-Level Interaction Insights into Carbon Utilization and Element Cycling Functions of Hydrothermarchaeota in Hydrothermal Sediment.</title>
        <authorList>
            <person name="Zhou Z."/>
            <person name="Liu Y."/>
            <person name="Xu W."/>
            <person name="Pan J."/>
            <person name="Luo Z.H."/>
            <person name="Li M."/>
        </authorList>
    </citation>
    <scope>NUCLEOTIDE SEQUENCE [LARGE SCALE GENOMIC DNA]</scope>
    <source>
        <strain evidence="2">SpSt-573</strain>
    </source>
</reference>
<dbReference type="EMBL" id="DSYK01000207">
    <property type="protein sequence ID" value="HGS21016.1"/>
    <property type="molecule type" value="Genomic_DNA"/>
</dbReference>
<protein>
    <submittedName>
        <fullName evidence="2">DUF2997 domain-containing protein</fullName>
    </submittedName>
</protein>
<dbReference type="AlphaFoldDB" id="A0A7C4KGQ6"/>
<accession>A0A7C4KGQ6</accession>
<comment type="caution">
    <text evidence="2">The sequence shown here is derived from an EMBL/GenBank/DDBJ whole genome shotgun (WGS) entry which is preliminary data.</text>
</comment>
<organism evidence="2">
    <name type="scientific">Anaerolinea thermolimosa</name>
    <dbReference type="NCBI Taxonomy" id="229919"/>
    <lineage>
        <taxon>Bacteria</taxon>
        <taxon>Bacillati</taxon>
        <taxon>Chloroflexota</taxon>
        <taxon>Anaerolineae</taxon>
        <taxon>Anaerolineales</taxon>
        <taxon>Anaerolineaceae</taxon>
        <taxon>Anaerolinea</taxon>
    </lineage>
</organism>
<name>A0A7C4KGQ6_9CHLR</name>
<evidence type="ECO:0000313" key="2">
    <source>
        <dbReference type="EMBL" id="HGS21016.1"/>
    </source>
</evidence>
<gene>
    <name evidence="2" type="ORF">ENT37_04010</name>
</gene>
<proteinExistence type="predicted"/>
<dbReference type="InterPro" id="IPR021375">
    <property type="entry name" value="DUF2997"/>
</dbReference>
<dbReference type="Pfam" id="PF11211">
    <property type="entry name" value="DUF2997"/>
    <property type="match status" value="1"/>
</dbReference>
<feature type="region of interest" description="Disordered" evidence="1">
    <location>
        <begin position="50"/>
        <end position="70"/>
    </location>
</feature>